<dbReference type="SMART" id="SM00028">
    <property type="entry name" value="TPR"/>
    <property type="match status" value="2"/>
</dbReference>
<dbReference type="EMBL" id="JAEUBD010000983">
    <property type="protein sequence ID" value="KAH3669973.1"/>
    <property type="molecule type" value="Genomic_DNA"/>
</dbReference>
<reference evidence="1" key="2">
    <citation type="submission" date="2021-01" db="EMBL/GenBank/DDBJ databases">
        <authorList>
            <person name="Schikora-Tamarit M.A."/>
        </authorList>
    </citation>
    <scope>NUCLEOTIDE SEQUENCE</scope>
    <source>
        <strain evidence="1">NCAIM Y.01608</strain>
    </source>
</reference>
<dbReference type="Pfam" id="PF13181">
    <property type="entry name" value="TPR_8"/>
    <property type="match status" value="1"/>
</dbReference>
<dbReference type="SUPFAM" id="SSF81901">
    <property type="entry name" value="HCP-like"/>
    <property type="match status" value="1"/>
</dbReference>
<dbReference type="AlphaFoldDB" id="A0A1B7SLL6"/>
<reference evidence="1" key="1">
    <citation type="journal article" date="2021" name="Open Biol.">
        <title>Shared evolutionary footprints suggest mitochondrial oxidative damage underlies multiple complex I losses in fungi.</title>
        <authorList>
            <person name="Schikora-Tamarit M.A."/>
            <person name="Marcet-Houben M."/>
            <person name="Nosek J."/>
            <person name="Gabaldon T."/>
        </authorList>
    </citation>
    <scope>NUCLEOTIDE SEQUENCE</scope>
    <source>
        <strain evidence="1">NCAIM Y.01608</strain>
    </source>
</reference>
<proteinExistence type="predicted"/>
<organism evidence="1 2">
    <name type="scientific">Ogataea polymorpha</name>
    <dbReference type="NCBI Taxonomy" id="460523"/>
    <lineage>
        <taxon>Eukaryota</taxon>
        <taxon>Fungi</taxon>
        <taxon>Dikarya</taxon>
        <taxon>Ascomycota</taxon>
        <taxon>Saccharomycotina</taxon>
        <taxon>Pichiomycetes</taxon>
        <taxon>Pichiales</taxon>
        <taxon>Pichiaceae</taxon>
        <taxon>Ogataea</taxon>
    </lineage>
</organism>
<evidence type="ECO:0000313" key="1">
    <source>
        <dbReference type="EMBL" id="KAH3669973.1"/>
    </source>
</evidence>
<dbReference type="InterPro" id="IPR019734">
    <property type="entry name" value="TPR_rpt"/>
</dbReference>
<dbReference type="PROSITE" id="PS50005">
    <property type="entry name" value="TPR"/>
    <property type="match status" value="2"/>
</dbReference>
<dbReference type="Proteomes" id="UP000788993">
    <property type="component" value="Unassembled WGS sequence"/>
</dbReference>
<dbReference type="RefSeq" id="XP_018212181.1">
    <property type="nucleotide sequence ID" value="XM_018357982.1"/>
</dbReference>
<keyword evidence="2" id="KW-1185">Reference proteome</keyword>
<accession>A0A1B7SLL6</accession>
<sequence>MLVRAYSTQRPLLLDILPQRKLIKRLLFDFDARMNLRKYMPLIQNIYDNIGKDKLSFPPKVRGSDLLLFQKVLSEIRTQTHTSNQHLVRLEDELIERAAELGSRDALTIVSFRALRDQSGEYTDEDKVQAKKFIDQLRKLEHPLVYKMGGDYDFDQGRYNEAVKQYWKFVKLDPNSFLSAEVYKTMGMIYFQQNQLLRAKLFFEKSIKLAPISRVAQSHYMLGLIYEVDPLRSRYHFEMAATQGFKESFKTLGFMELNYFKNLYKAKKWFQMGAELGDHNCMIGLFDAYIQEKNWKAARRTMDMITKFSEQNGLELNMKSLRKDSVEQLIEHESAAPITQQKDKSLWDV</sequence>
<protein>
    <submittedName>
        <fullName evidence="1">Uncharacterized protein</fullName>
    </submittedName>
</protein>
<evidence type="ECO:0000313" key="2">
    <source>
        <dbReference type="Proteomes" id="UP000788993"/>
    </source>
</evidence>
<comment type="caution">
    <text evidence="1">The sequence shown here is derived from an EMBL/GenBank/DDBJ whole genome shotgun (WGS) entry which is preliminary data.</text>
</comment>
<name>A0A1B7SLL6_9ASCO</name>
<dbReference type="Gene3D" id="1.25.40.10">
    <property type="entry name" value="Tetratricopeptide repeat domain"/>
    <property type="match status" value="2"/>
</dbReference>
<dbReference type="InterPro" id="IPR011990">
    <property type="entry name" value="TPR-like_helical_dom_sf"/>
</dbReference>
<gene>
    <name evidence="1" type="ORF">OGATHE_002786</name>
</gene>